<keyword evidence="2" id="KW-0169">Cobalamin biosynthesis</keyword>
<dbReference type="Gene3D" id="3.30.950.10">
    <property type="entry name" value="Methyltransferase, Cobalt-precorrin-4 Transmethylase, Domain 2"/>
    <property type="match status" value="1"/>
</dbReference>
<dbReference type="SUPFAM" id="SSF53790">
    <property type="entry name" value="Tetrapyrrole methylase"/>
    <property type="match status" value="1"/>
</dbReference>
<dbReference type="InterPro" id="IPR014776">
    <property type="entry name" value="4pyrrole_Mease_sub2"/>
</dbReference>
<keyword evidence="3 7" id="KW-0489">Methyltransferase</keyword>
<dbReference type="Gene3D" id="3.40.1010.10">
    <property type="entry name" value="Cobalt-precorrin-4 Transmethylase, Domain 1"/>
    <property type="match status" value="1"/>
</dbReference>
<organism evidence="7 8">
    <name type="scientific">Peptostreptococcus stomatis DSM 17678</name>
    <dbReference type="NCBI Taxonomy" id="596315"/>
    <lineage>
        <taxon>Bacteria</taxon>
        <taxon>Bacillati</taxon>
        <taxon>Bacillota</taxon>
        <taxon>Clostridia</taxon>
        <taxon>Peptostreptococcales</taxon>
        <taxon>Peptostreptococcaceae</taxon>
        <taxon>Peptostreptococcus</taxon>
    </lineage>
</organism>
<gene>
    <name evidence="7" type="primary">cbiE</name>
    <name evidence="7" type="ORF">HMPREF0634_1271</name>
</gene>
<keyword evidence="8" id="KW-1185">Reference proteome</keyword>
<evidence type="ECO:0000256" key="1">
    <source>
        <dbReference type="ARBA" id="ARBA00004953"/>
    </source>
</evidence>
<keyword evidence="5" id="KW-0949">S-adenosyl-L-methionine</keyword>
<dbReference type="InterPro" id="IPR014777">
    <property type="entry name" value="4pyrrole_Mease_sub1"/>
</dbReference>
<dbReference type="GO" id="GO:0008276">
    <property type="term" value="F:protein methyltransferase activity"/>
    <property type="evidence" value="ECO:0007669"/>
    <property type="project" value="InterPro"/>
</dbReference>
<dbReference type="RefSeq" id="WP_007789114.1">
    <property type="nucleotide sequence ID" value="NZ_ADGQ01000035.1"/>
</dbReference>
<reference evidence="7 8" key="1">
    <citation type="submission" date="2010-08" db="EMBL/GenBank/DDBJ databases">
        <authorList>
            <person name="Harkins D.M."/>
            <person name="Madupu R."/>
            <person name="Durkin A.S."/>
            <person name="Torralba M."/>
            <person name="Methe B."/>
            <person name="Sutton G.G."/>
            <person name="Nelson K.E."/>
        </authorList>
    </citation>
    <scope>NUCLEOTIDE SEQUENCE [LARGE SCALE GENOMIC DNA]</scope>
    <source>
        <strain evidence="7 8">DSM 17678</strain>
    </source>
</reference>
<evidence type="ECO:0000259" key="6">
    <source>
        <dbReference type="Pfam" id="PF00590"/>
    </source>
</evidence>
<dbReference type="GO" id="GO:0046025">
    <property type="term" value="F:precorrin-6Y C5,15-methyltransferase (decarboxylating) activity"/>
    <property type="evidence" value="ECO:0007669"/>
    <property type="project" value="UniProtKB-EC"/>
</dbReference>
<evidence type="ECO:0000256" key="5">
    <source>
        <dbReference type="ARBA" id="ARBA00022691"/>
    </source>
</evidence>
<protein>
    <submittedName>
        <fullName evidence="7">Precorrin-6y C5,15-methyltransferase (Decarboxylating), CbiE subunit</fullName>
        <ecNumber evidence="7">2.1.1.132</ecNumber>
    </submittedName>
</protein>
<dbReference type="OrthoDB" id="9780707at2"/>
<dbReference type="InterPro" id="IPR035996">
    <property type="entry name" value="4pyrrol_Methylase_sf"/>
</dbReference>
<evidence type="ECO:0000313" key="8">
    <source>
        <dbReference type="Proteomes" id="UP000003244"/>
    </source>
</evidence>
<evidence type="ECO:0000256" key="2">
    <source>
        <dbReference type="ARBA" id="ARBA00022573"/>
    </source>
</evidence>
<feature type="domain" description="Tetrapyrrole methylase" evidence="6">
    <location>
        <begin position="125"/>
        <end position="217"/>
    </location>
</feature>
<dbReference type="STRING" id="596315.HMPREF0634_1271"/>
<evidence type="ECO:0000313" key="7">
    <source>
        <dbReference type="EMBL" id="EFM64971.1"/>
    </source>
</evidence>
<dbReference type="Proteomes" id="UP000003244">
    <property type="component" value="Unassembled WGS sequence"/>
</dbReference>
<dbReference type="EC" id="2.1.1.132" evidence="7"/>
<dbReference type="CDD" id="cd11644">
    <property type="entry name" value="Precorrin-6Y-MT"/>
    <property type="match status" value="1"/>
</dbReference>
<name>E0E2E1_9FIRM</name>
<dbReference type="InterPro" id="IPR012818">
    <property type="entry name" value="CbiE"/>
</dbReference>
<keyword evidence="4 7" id="KW-0808">Transferase</keyword>
<dbReference type="eggNOG" id="COG2241">
    <property type="taxonomic scope" value="Bacteria"/>
</dbReference>
<dbReference type="GeneID" id="84800389"/>
<dbReference type="InterPro" id="IPR000878">
    <property type="entry name" value="4pyrrol_Mease"/>
</dbReference>
<dbReference type="GO" id="GO:0009236">
    <property type="term" value="P:cobalamin biosynthetic process"/>
    <property type="evidence" value="ECO:0007669"/>
    <property type="project" value="UniProtKB-UniPathway"/>
</dbReference>
<accession>E0E2E1</accession>
<feature type="domain" description="Tetrapyrrole methylase" evidence="6">
    <location>
        <begin position="1"/>
        <end position="92"/>
    </location>
</feature>
<comment type="caution">
    <text evidence="7">The sequence shown here is derived from an EMBL/GenBank/DDBJ whole genome shotgun (WGS) entry which is preliminary data.</text>
</comment>
<dbReference type="Pfam" id="PF00590">
    <property type="entry name" value="TP_methylase"/>
    <property type="match status" value="2"/>
</dbReference>
<dbReference type="UniPathway" id="UPA00148"/>
<sequence length="239" mass="26719">MVYVVGVGPGSGLYLTRAGEDIIKRSQLVIGGKRNIDFIRSSIGLLEGQALYILGPDLASMMDQINRNPDKDIVVLASGDPSIYGIADYINRHMPGRKALGDEYDVSPNQGFHMYKSVQDMASKDLVIVPGISSIQYAFSVFQIPMNDLYITSSHGRQPDYDFIFVHDKVAILTDSKIGPRQIAQEVKVRGLDYSFYVGENLSYPDQRLTVGSADDILARDDYDMCLVILIRWRKDDEK</sequence>
<dbReference type="PANTHER" id="PTHR43182:SF1">
    <property type="entry name" value="COBALT-PRECORRIN-7 C(5)-METHYLTRANSFERASE"/>
    <property type="match status" value="1"/>
</dbReference>
<dbReference type="GO" id="GO:0032259">
    <property type="term" value="P:methylation"/>
    <property type="evidence" value="ECO:0007669"/>
    <property type="project" value="UniProtKB-KW"/>
</dbReference>
<dbReference type="EMBL" id="ADGQ01000035">
    <property type="protein sequence ID" value="EFM64971.1"/>
    <property type="molecule type" value="Genomic_DNA"/>
</dbReference>
<evidence type="ECO:0000256" key="3">
    <source>
        <dbReference type="ARBA" id="ARBA00022603"/>
    </source>
</evidence>
<dbReference type="InterPro" id="IPR050714">
    <property type="entry name" value="Cobalamin_biosynth_MTase"/>
</dbReference>
<evidence type="ECO:0000256" key="4">
    <source>
        <dbReference type="ARBA" id="ARBA00022679"/>
    </source>
</evidence>
<proteinExistence type="predicted"/>
<dbReference type="AlphaFoldDB" id="E0E2E1"/>
<dbReference type="PANTHER" id="PTHR43182">
    <property type="entry name" value="COBALT-PRECORRIN-6B C(15)-METHYLTRANSFERASE (DECARBOXYLATING)"/>
    <property type="match status" value="1"/>
</dbReference>
<comment type="pathway">
    <text evidence="1">Cofactor biosynthesis; adenosylcobalamin biosynthesis.</text>
</comment>